<dbReference type="PRINTS" id="PR00080">
    <property type="entry name" value="SDRFAMILY"/>
</dbReference>
<protein>
    <submittedName>
        <fullName evidence="2">SDR family oxidoreductase</fullName>
        <ecNumber evidence="2">1.1.-.-</ecNumber>
    </submittedName>
</protein>
<reference evidence="2 3" key="1">
    <citation type="submission" date="2024-10" db="EMBL/GenBank/DDBJ databases">
        <title>The Natural Products Discovery Center: Release of the First 8490 Sequenced Strains for Exploring Actinobacteria Biosynthetic Diversity.</title>
        <authorList>
            <person name="Kalkreuter E."/>
            <person name="Kautsar S.A."/>
            <person name="Yang D."/>
            <person name="Bader C.D."/>
            <person name="Teijaro C.N."/>
            <person name="Fluegel L."/>
            <person name="Davis C.M."/>
            <person name="Simpson J.R."/>
            <person name="Lauterbach L."/>
            <person name="Steele A.D."/>
            <person name="Gui C."/>
            <person name="Meng S."/>
            <person name="Li G."/>
            <person name="Viehrig K."/>
            <person name="Ye F."/>
            <person name="Su P."/>
            <person name="Kiefer A.F."/>
            <person name="Nichols A."/>
            <person name="Cepeda A.J."/>
            <person name="Yan W."/>
            <person name="Fan B."/>
            <person name="Jiang Y."/>
            <person name="Adhikari A."/>
            <person name="Zheng C.-J."/>
            <person name="Schuster L."/>
            <person name="Cowan T.M."/>
            <person name="Smanski M.J."/>
            <person name="Chevrette M.G."/>
            <person name="De Carvalho L.P.S."/>
            <person name="Shen B."/>
        </authorList>
    </citation>
    <scope>NUCLEOTIDE SEQUENCE [LARGE SCALE GENOMIC DNA]</scope>
    <source>
        <strain evidence="2 3">NPDC053399</strain>
    </source>
</reference>
<dbReference type="GO" id="GO:0016491">
    <property type="term" value="F:oxidoreductase activity"/>
    <property type="evidence" value="ECO:0007669"/>
    <property type="project" value="UniProtKB-KW"/>
</dbReference>
<dbReference type="Gene3D" id="3.40.50.720">
    <property type="entry name" value="NAD(P)-binding Rossmann-like Domain"/>
    <property type="match status" value="1"/>
</dbReference>
<dbReference type="Pfam" id="PF00106">
    <property type="entry name" value="adh_short"/>
    <property type="match status" value="1"/>
</dbReference>
<organism evidence="2 3">
    <name type="scientific">Streptomyces fildesensis</name>
    <dbReference type="NCBI Taxonomy" id="375757"/>
    <lineage>
        <taxon>Bacteria</taxon>
        <taxon>Bacillati</taxon>
        <taxon>Actinomycetota</taxon>
        <taxon>Actinomycetes</taxon>
        <taxon>Kitasatosporales</taxon>
        <taxon>Streptomycetaceae</taxon>
        <taxon>Streptomyces</taxon>
    </lineage>
</organism>
<dbReference type="PRINTS" id="PR00081">
    <property type="entry name" value="GDHRDH"/>
</dbReference>
<evidence type="ECO:0000313" key="2">
    <source>
        <dbReference type="EMBL" id="MFI9106391.1"/>
    </source>
</evidence>
<dbReference type="PANTHER" id="PTHR43976:SF9">
    <property type="entry name" value="OXIDOREDUCTASE"/>
    <property type="match status" value="1"/>
</dbReference>
<keyword evidence="3" id="KW-1185">Reference proteome</keyword>
<gene>
    <name evidence="2" type="ORF">ACIGXA_38395</name>
</gene>
<dbReference type="SUPFAM" id="SSF51735">
    <property type="entry name" value="NAD(P)-binding Rossmann-fold domains"/>
    <property type="match status" value="1"/>
</dbReference>
<dbReference type="RefSeq" id="WP_399657866.1">
    <property type="nucleotide sequence ID" value="NZ_JBITYG010000018.1"/>
</dbReference>
<dbReference type="CDD" id="cd05374">
    <property type="entry name" value="17beta-HSD-like_SDR_c"/>
    <property type="match status" value="1"/>
</dbReference>
<sequence>MGSTIVITGAGSGFGALAARALARSGHTVYAAMRDTTGRNAGRVAEAGQYATEHQVDLRTVELDVLSQESADAAVATVLAEAGTLDVVIHNAGHMVTGPTEAFTPEELTAVYDTNVLGTQRVNRAALPHLRAQRHGLVVWIGSTSTRGGTPPYLAPYFAAKAAMDSLAVSYAAELARFDIETSIVVPGSFTSGTNHFATGGHPAQQDIVDAYEEHYAGLMDQVSRRLADLAPADADVSQVADAIVDVVNAPHGKRPFRVHIDPAGDGAEEVSEVADRIRAEFLARIGLGDLLHPHTDPRTAE</sequence>
<proteinExistence type="inferred from homology"/>
<comment type="caution">
    <text evidence="2">The sequence shown here is derived from an EMBL/GenBank/DDBJ whole genome shotgun (WGS) entry which is preliminary data.</text>
</comment>
<evidence type="ECO:0000313" key="3">
    <source>
        <dbReference type="Proteomes" id="UP001614394"/>
    </source>
</evidence>
<dbReference type="InterPro" id="IPR051911">
    <property type="entry name" value="SDR_oxidoreductase"/>
</dbReference>
<dbReference type="InterPro" id="IPR002347">
    <property type="entry name" value="SDR_fam"/>
</dbReference>
<keyword evidence="2" id="KW-0560">Oxidoreductase</keyword>
<dbReference type="InterPro" id="IPR036291">
    <property type="entry name" value="NAD(P)-bd_dom_sf"/>
</dbReference>
<dbReference type="Proteomes" id="UP001614394">
    <property type="component" value="Unassembled WGS sequence"/>
</dbReference>
<dbReference type="EMBL" id="JBITYG010000018">
    <property type="protein sequence ID" value="MFI9106391.1"/>
    <property type="molecule type" value="Genomic_DNA"/>
</dbReference>
<name>A0ABW8CM06_9ACTN</name>
<comment type="similarity">
    <text evidence="1">Belongs to the short-chain dehydrogenases/reductases (SDR) family.</text>
</comment>
<dbReference type="EC" id="1.1.-.-" evidence="2"/>
<accession>A0ABW8CM06</accession>
<dbReference type="PANTHER" id="PTHR43976">
    <property type="entry name" value="SHORT CHAIN DEHYDROGENASE"/>
    <property type="match status" value="1"/>
</dbReference>
<evidence type="ECO:0000256" key="1">
    <source>
        <dbReference type="RuleBase" id="RU000363"/>
    </source>
</evidence>